<reference evidence="2" key="1">
    <citation type="submission" date="2017-09" db="EMBL/GenBank/DDBJ databases">
        <title>Depth-based differentiation of microbial function through sediment-hosted aquifers and enrichment of novel symbionts in the deep terrestrial subsurface.</title>
        <authorList>
            <person name="Probst A.J."/>
            <person name="Ladd B."/>
            <person name="Jarett J.K."/>
            <person name="Geller-Mcgrath D.E."/>
            <person name="Sieber C.M.K."/>
            <person name="Emerson J.B."/>
            <person name="Anantharaman K."/>
            <person name="Thomas B.C."/>
            <person name="Malmstrom R."/>
            <person name="Stieglmeier M."/>
            <person name="Klingl A."/>
            <person name="Woyke T."/>
            <person name="Ryan C.M."/>
            <person name="Banfield J.F."/>
        </authorList>
    </citation>
    <scope>NUCLEOTIDE SEQUENCE [LARGE SCALE GENOMIC DNA]</scope>
</reference>
<comment type="caution">
    <text evidence="1">The sequence shown here is derived from an EMBL/GenBank/DDBJ whole genome shotgun (WGS) entry which is preliminary data.</text>
</comment>
<proteinExistence type="predicted"/>
<accession>A0A2M7D907</accession>
<protein>
    <submittedName>
        <fullName evidence="1">Spermidine synthase</fullName>
        <ecNumber evidence="1">2.5.1.16</ecNumber>
    </submittedName>
</protein>
<dbReference type="Proteomes" id="UP000230864">
    <property type="component" value="Unassembled WGS sequence"/>
</dbReference>
<dbReference type="EMBL" id="PETZ01000063">
    <property type="protein sequence ID" value="PIV44894.1"/>
    <property type="molecule type" value="Genomic_DNA"/>
</dbReference>
<keyword evidence="1" id="KW-0808">Transferase</keyword>
<sequence length="31" mass="3768">KKLKLDLKYYSPDIHFASKVLPKYLKEMIEK</sequence>
<evidence type="ECO:0000313" key="2">
    <source>
        <dbReference type="Proteomes" id="UP000230864"/>
    </source>
</evidence>
<evidence type="ECO:0000313" key="1">
    <source>
        <dbReference type="EMBL" id="PIV44894.1"/>
    </source>
</evidence>
<dbReference type="AlphaFoldDB" id="A0A2M7D907"/>
<feature type="non-terminal residue" evidence="1">
    <location>
        <position position="1"/>
    </location>
</feature>
<name>A0A2M7D907_9BACT</name>
<gene>
    <name evidence="1" type="ORF">COS25_02770</name>
</gene>
<organism evidence="1 2">
    <name type="scientific">Candidatus Nealsonbacteria bacterium CG02_land_8_20_14_3_00_37_10</name>
    <dbReference type="NCBI Taxonomy" id="1974699"/>
    <lineage>
        <taxon>Bacteria</taxon>
        <taxon>Candidatus Nealsoniibacteriota</taxon>
    </lineage>
</organism>
<dbReference type="GO" id="GO:0004766">
    <property type="term" value="F:spermidine synthase activity"/>
    <property type="evidence" value="ECO:0007669"/>
    <property type="project" value="UniProtKB-EC"/>
</dbReference>
<dbReference type="EC" id="2.5.1.16" evidence="1"/>